<feature type="domain" description="FLZ-type" evidence="5">
    <location>
        <begin position="128"/>
        <end position="172"/>
    </location>
</feature>
<evidence type="ECO:0000256" key="2">
    <source>
        <dbReference type="ARBA" id="ARBA00022723"/>
    </source>
</evidence>
<dbReference type="InterPro" id="IPR044604">
    <property type="entry name" value="FLZ12/13/14"/>
</dbReference>
<dbReference type="EMBL" id="AUSU01004156">
    <property type="protein sequence ID" value="EPS65556.1"/>
    <property type="molecule type" value="Genomic_DNA"/>
</dbReference>
<keyword evidence="3" id="KW-0862">Zinc</keyword>
<evidence type="ECO:0000256" key="1">
    <source>
        <dbReference type="ARBA" id="ARBA00009374"/>
    </source>
</evidence>
<dbReference type="PANTHER" id="PTHR47208:SF1">
    <property type="entry name" value="OS02G0174800 PROTEIN"/>
    <property type="match status" value="1"/>
</dbReference>
<dbReference type="GO" id="GO:0008270">
    <property type="term" value="F:zinc ion binding"/>
    <property type="evidence" value="ECO:0007669"/>
    <property type="project" value="UniProtKB-KW"/>
</dbReference>
<dbReference type="PROSITE" id="PS51795">
    <property type="entry name" value="ZF_FLZ"/>
    <property type="match status" value="1"/>
</dbReference>
<protein>
    <recommendedName>
        <fullName evidence="5">FLZ-type domain-containing protein</fullName>
    </recommendedName>
</protein>
<sequence>MAAVEGTKRKLPLNLSFFTPSDFEKQTGARKSPRNFEDPTGVAGLGILVALNDHHHHDQGGFFSGSKNAVLAISPKSSGSNPIPILGGGNVFSEKKNREFYSSCVENAIGFSLNDGGGDDVRPFLVSDFLKLCFLCKKTLHAAEMCSIRRGDKAFCSPECRERQISTDEKKEKRQSRSLKKVESPCSSESLKFSAEVVAA</sequence>
<organism evidence="6 7">
    <name type="scientific">Genlisea aurea</name>
    <dbReference type="NCBI Taxonomy" id="192259"/>
    <lineage>
        <taxon>Eukaryota</taxon>
        <taxon>Viridiplantae</taxon>
        <taxon>Streptophyta</taxon>
        <taxon>Embryophyta</taxon>
        <taxon>Tracheophyta</taxon>
        <taxon>Spermatophyta</taxon>
        <taxon>Magnoliopsida</taxon>
        <taxon>eudicotyledons</taxon>
        <taxon>Gunneridae</taxon>
        <taxon>Pentapetalae</taxon>
        <taxon>asterids</taxon>
        <taxon>lamiids</taxon>
        <taxon>Lamiales</taxon>
        <taxon>Lentibulariaceae</taxon>
        <taxon>Genlisea</taxon>
    </lineage>
</organism>
<evidence type="ECO:0000313" key="7">
    <source>
        <dbReference type="Proteomes" id="UP000015453"/>
    </source>
</evidence>
<dbReference type="Pfam" id="PF04570">
    <property type="entry name" value="zf-FLZ"/>
    <property type="match status" value="1"/>
</dbReference>
<evidence type="ECO:0000313" key="6">
    <source>
        <dbReference type="EMBL" id="EPS65556.1"/>
    </source>
</evidence>
<keyword evidence="2" id="KW-0479">Metal-binding</keyword>
<dbReference type="OrthoDB" id="828272at2759"/>
<accession>S8CLB7</accession>
<feature type="zinc finger region" description="FLZ-type" evidence="4">
    <location>
        <begin position="128"/>
        <end position="172"/>
    </location>
</feature>
<dbReference type="InterPro" id="IPR007650">
    <property type="entry name" value="Zf-FLZ_dom"/>
</dbReference>
<dbReference type="AlphaFoldDB" id="S8CLB7"/>
<comment type="similarity">
    <text evidence="1">Belongs to the FLZ family.</text>
</comment>
<comment type="caution">
    <text evidence="6">The sequence shown here is derived from an EMBL/GenBank/DDBJ whole genome shotgun (WGS) entry which is preliminary data.</text>
</comment>
<proteinExistence type="inferred from homology"/>
<evidence type="ECO:0000256" key="3">
    <source>
        <dbReference type="ARBA" id="ARBA00022771"/>
    </source>
</evidence>
<gene>
    <name evidence="6" type="ORF">M569_09221</name>
</gene>
<keyword evidence="7" id="KW-1185">Reference proteome</keyword>
<dbReference type="Proteomes" id="UP000015453">
    <property type="component" value="Unassembled WGS sequence"/>
</dbReference>
<keyword evidence="3" id="KW-0863">Zinc-finger</keyword>
<dbReference type="PANTHER" id="PTHR47208">
    <property type="entry name" value="OS02G0174800 PROTEIN"/>
    <property type="match status" value="1"/>
</dbReference>
<reference evidence="6 7" key="1">
    <citation type="journal article" date="2013" name="BMC Genomics">
        <title>The miniature genome of a carnivorous plant Genlisea aurea contains a low number of genes and short non-coding sequences.</title>
        <authorList>
            <person name="Leushkin E.V."/>
            <person name="Sutormin R.A."/>
            <person name="Nabieva E.R."/>
            <person name="Penin A.A."/>
            <person name="Kondrashov A.S."/>
            <person name="Logacheva M.D."/>
        </authorList>
    </citation>
    <scope>NUCLEOTIDE SEQUENCE [LARGE SCALE GENOMIC DNA]</scope>
</reference>
<evidence type="ECO:0000259" key="5">
    <source>
        <dbReference type="PROSITE" id="PS51795"/>
    </source>
</evidence>
<evidence type="ECO:0000256" key="4">
    <source>
        <dbReference type="PROSITE-ProRule" id="PRU01131"/>
    </source>
</evidence>
<name>S8CLB7_9LAMI</name>